<evidence type="ECO:0000259" key="2">
    <source>
        <dbReference type="PROSITE" id="PS50828"/>
    </source>
</evidence>
<dbReference type="SUPFAM" id="SSF160443">
    <property type="entry name" value="SMR domain-like"/>
    <property type="match status" value="1"/>
</dbReference>
<dbReference type="PANTHER" id="PTHR35562:SF2">
    <property type="entry name" value="DNA ENDONUCLEASE SMRA-RELATED"/>
    <property type="match status" value="1"/>
</dbReference>
<dbReference type="AlphaFoldDB" id="A0A1J5QEZ7"/>
<keyword evidence="3" id="KW-0255">Endonuclease</keyword>
<protein>
    <submittedName>
        <fullName evidence="3">Endonuclease MutS2</fullName>
    </submittedName>
</protein>
<dbReference type="PANTHER" id="PTHR35562">
    <property type="entry name" value="DNA ENDONUCLEASE SMRA-RELATED"/>
    <property type="match status" value="1"/>
</dbReference>
<gene>
    <name evidence="3" type="primary">mutS2_8</name>
    <name evidence="3" type="ORF">GALL_397380</name>
</gene>
<dbReference type="SMART" id="SM00463">
    <property type="entry name" value="SMR"/>
    <property type="match status" value="1"/>
</dbReference>
<keyword evidence="3" id="KW-0378">Hydrolase</keyword>
<organism evidence="3">
    <name type="scientific">mine drainage metagenome</name>
    <dbReference type="NCBI Taxonomy" id="410659"/>
    <lineage>
        <taxon>unclassified sequences</taxon>
        <taxon>metagenomes</taxon>
        <taxon>ecological metagenomes</taxon>
    </lineage>
</organism>
<dbReference type="EMBL" id="MLJW01001379">
    <property type="protein sequence ID" value="OIQ78556.1"/>
    <property type="molecule type" value="Genomic_DNA"/>
</dbReference>
<accession>A0A1J5QEZ7</accession>
<dbReference type="Pfam" id="PF01713">
    <property type="entry name" value="Smr"/>
    <property type="match status" value="1"/>
</dbReference>
<keyword evidence="3" id="KW-0540">Nuclease</keyword>
<feature type="region of interest" description="Disordered" evidence="1">
    <location>
        <begin position="17"/>
        <end position="38"/>
    </location>
</feature>
<dbReference type="InterPro" id="IPR002625">
    <property type="entry name" value="Smr_dom"/>
</dbReference>
<dbReference type="PROSITE" id="PS50828">
    <property type="entry name" value="SMR"/>
    <property type="match status" value="1"/>
</dbReference>
<evidence type="ECO:0000256" key="1">
    <source>
        <dbReference type="SAM" id="MobiDB-lite"/>
    </source>
</evidence>
<comment type="caution">
    <text evidence="3">The sequence shown here is derived from an EMBL/GenBank/DDBJ whole genome shotgun (WGS) entry which is preliminary data.</text>
</comment>
<feature type="domain" description="Smr" evidence="2">
    <location>
        <begin position="93"/>
        <end position="183"/>
    </location>
</feature>
<dbReference type="InterPro" id="IPR036063">
    <property type="entry name" value="Smr_dom_sf"/>
</dbReference>
<name>A0A1J5QEZ7_9ZZZZ</name>
<dbReference type="Gene3D" id="3.30.1370.110">
    <property type="match status" value="1"/>
</dbReference>
<sequence>MPDEEELWLRVARTAMPLHPHPPRPAETAAAPTVQKPQSRRLDPFHVGEKVVIKARHDIAPTVSHWLSSAPVRMDAKTHKSMTRGKLVPEGRIDLHGMTLSEAHPELNHFVLEAHAAGKRLVLVITGKGRSGGDHGPIPQRPGILKRQVPHWLAMPPLGALVLQVTEAHLRHGGSGAYYVYLRRN</sequence>
<reference evidence="3" key="1">
    <citation type="submission" date="2016-10" db="EMBL/GenBank/DDBJ databases">
        <title>Sequence of Gallionella enrichment culture.</title>
        <authorList>
            <person name="Poehlein A."/>
            <person name="Muehling M."/>
            <person name="Daniel R."/>
        </authorList>
    </citation>
    <scope>NUCLEOTIDE SEQUENCE</scope>
</reference>
<dbReference type="GO" id="GO:0004519">
    <property type="term" value="F:endonuclease activity"/>
    <property type="evidence" value="ECO:0007669"/>
    <property type="project" value="UniProtKB-KW"/>
</dbReference>
<proteinExistence type="predicted"/>
<evidence type="ECO:0000313" key="3">
    <source>
        <dbReference type="EMBL" id="OIQ78556.1"/>
    </source>
</evidence>